<dbReference type="SUPFAM" id="SSF53613">
    <property type="entry name" value="Ribokinase-like"/>
    <property type="match status" value="1"/>
</dbReference>
<dbReference type="InterPro" id="IPR000631">
    <property type="entry name" value="CARKD"/>
</dbReference>
<feature type="domain" description="YjeF C-terminal" evidence="1">
    <location>
        <begin position="107"/>
        <end position="268"/>
    </location>
</feature>
<evidence type="ECO:0000259" key="1">
    <source>
        <dbReference type="Pfam" id="PF01256"/>
    </source>
</evidence>
<dbReference type="PROSITE" id="PS01050">
    <property type="entry name" value="YJEF_C_2"/>
    <property type="match status" value="1"/>
</dbReference>
<protein>
    <submittedName>
        <fullName evidence="2">Sugar kinase</fullName>
    </submittedName>
</protein>
<dbReference type="Pfam" id="PF01256">
    <property type="entry name" value="Carb_kinase"/>
    <property type="match status" value="1"/>
</dbReference>
<keyword evidence="2" id="KW-0808">Transferase</keyword>
<dbReference type="EMBL" id="DTHB01000028">
    <property type="protein sequence ID" value="HGB14332.1"/>
    <property type="molecule type" value="Genomic_DNA"/>
</dbReference>
<dbReference type="InterPro" id="IPR017953">
    <property type="entry name" value="Carbohydrate_kinase_pred_CS"/>
</dbReference>
<dbReference type="InterPro" id="IPR029056">
    <property type="entry name" value="Ribokinase-like"/>
</dbReference>
<organism evidence="2">
    <name type="scientific">Desulfobacca acetoxidans</name>
    <dbReference type="NCBI Taxonomy" id="60893"/>
    <lineage>
        <taxon>Bacteria</taxon>
        <taxon>Pseudomonadati</taxon>
        <taxon>Thermodesulfobacteriota</taxon>
        <taxon>Desulfobaccia</taxon>
        <taxon>Desulfobaccales</taxon>
        <taxon>Desulfobaccaceae</taxon>
        <taxon>Desulfobacca</taxon>
    </lineage>
</organism>
<dbReference type="GO" id="GO:0016836">
    <property type="term" value="F:hydro-lyase activity"/>
    <property type="evidence" value="ECO:0007669"/>
    <property type="project" value="InterPro"/>
</dbReference>
<sequence>MLAVVGTIPKADFPLVAGPVELQPGGLRIRGRSVKVTRGTAALLAAACLCLELLRQPPPFAFLAGDTGLGQGSLQLYDYVAGHLKECRFTALTFHYLMPIVDYHNRVFFVLEELRPRPLLIADAGFMYVAKMSGLAPAYDLFTPDAGELAFLADEEAPHPFYTRGFLLQDESRVPELIRRAYAHHNAARYLLVKGRTDYLANKDGILATVAEPEVEALEPIGGTGDTLTGMVSALIATGLEIPTAAVLAARANRLAGALARPTPATGVEAIVPYIPAALKKILSPGSLGEQDR</sequence>
<reference evidence="2" key="1">
    <citation type="journal article" date="2020" name="mSystems">
        <title>Genome- and Community-Level Interaction Insights into Carbon Utilization and Element Cycling Functions of Hydrothermarchaeota in Hydrothermal Sediment.</title>
        <authorList>
            <person name="Zhou Z."/>
            <person name="Liu Y."/>
            <person name="Xu W."/>
            <person name="Pan J."/>
            <person name="Luo Z.H."/>
            <person name="Li M."/>
        </authorList>
    </citation>
    <scope>NUCLEOTIDE SEQUENCE [LARGE SCALE GENOMIC DNA]</scope>
    <source>
        <strain evidence="2">SpSt-776</strain>
    </source>
</reference>
<dbReference type="Gene3D" id="3.40.1190.20">
    <property type="match status" value="1"/>
</dbReference>
<dbReference type="AlphaFoldDB" id="A0A7C3WLZ6"/>
<comment type="caution">
    <text evidence="2">The sequence shown here is derived from an EMBL/GenBank/DDBJ whole genome shotgun (WGS) entry which is preliminary data.</text>
</comment>
<proteinExistence type="predicted"/>
<evidence type="ECO:0000313" key="2">
    <source>
        <dbReference type="EMBL" id="HGB14332.1"/>
    </source>
</evidence>
<dbReference type="GO" id="GO:0016301">
    <property type="term" value="F:kinase activity"/>
    <property type="evidence" value="ECO:0007669"/>
    <property type="project" value="UniProtKB-KW"/>
</dbReference>
<gene>
    <name evidence="2" type="ORF">ENV62_03720</name>
</gene>
<accession>A0A7C3WLZ6</accession>
<keyword evidence="2" id="KW-0418">Kinase</keyword>
<name>A0A7C3WLZ6_9BACT</name>